<gene>
    <name evidence="1" type="ORF">HAX54_024007</name>
</gene>
<keyword evidence="2" id="KW-1185">Reference proteome</keyword>
<accession>A0ABS8UX76</accession>
<name>A0ABS8UX76_DATST</name>
<evidence type="ECO:0000313" key="2">
    <source>
        <dbReference type="Proteomes" id="UP000823775"/>
    </source>
</evidence>
<feature type="non-terminal residue" evidence="1">
    <location>
        <position position="1"/>
    </location>
</feature>
<organism evidence="1 2">
    <name type="scientific">Datura stramonium</name>
    <name type="common">Jimsonweed</name>
    <name type="synonym">Common thornapple</name>
    <dbReference type="NCBI Taxonomy" id="4076"/>
    <lineage>
        <taxon>Eukaryota</taxon>
        <taxon>Viridiplantae</taxon>
        <taxon>Streptophyta</taxon>
        <taxon>Embryophyta</taxon>
        <taxon>Tracheophyta</taxon>
        <taxon>Spermatophyta</taxon>
        <taxon>Magnoliopsida</taxon>
        <taxon>eudicotyledons</taxon>
        <taxon>Gunneridae</taxon>
        <taxon>Pentapetalae</taxon>
        <taxon>asterids</taxon>
        <taxon>lamiids</taxon>
        <taxon>Solanales</taxon>
        <taxon>Solanaceae</taxon>
        <taxon>Solanoideae</taxon>
        <taxon>Datureae</taxon>
        <taxon>Datura</taxon>
    </lineage>
</organism>
<proteinExistence type="predicted"/>
<sequence length="52" mass="5916">AKKYFLDANLSPETVEAAQHLSIKILYRYFLGPFPKLLKGNMEEDPDVAGYL</sequence>
<dbReference type="Proteomes" id="UP000823775">
    <property type="component" value="Unassembled WGS sequence"/>
</dbReference>
<evidence type="ECO:0008006" key="3">
    <source>
        <dbReference type="Google" id="ProtNLM"/>
    </source>
</evidence>
<reference evidence="1 2" key="1">
    <citation type="journal article" date="2021" name="BMC Genomics">
        <title>Datura genome reveals duplications of psychoactive alkaloid biosynthetic genes and high mutation rate following tissue culture.</title>
        <authorList>
            <person name="Rajewski A."/>
            <person name="Carter-House D."/>
            <person name="Stajich J."/>
            <person name="Litt A."/>
        </authorList>
    </citation>
    <scope>NUCLEOTIDE SEQUENCE [LARGE SCALE GENOMIC DNA]</scope>
    <source>
        <strain evidence="1">AR-01</strain>
    </source>
</reference>
<evidence type="ECO:0000313" key="1">
    <source>
        <dbReference type="EMBL" id="MCD9639455.1"/>
    </source>
</evidence>
<protein>
    <recommendedName>
        <fullName evidence="3">TetR/AcrR family transcriptional regulator</fullName>
    </recommendedName>
</protein>
<dbReference type="EMBL" id="JACEIK010002915">
    <property type="protein sequence ID" value="MCD9639455.1"/>
    <property type="molecule type" value="Genomic_DNA"/>
</dbReference>
<comment type="caution">
    <text evidence="1">The sequence shown here is derived from an EMBL/GenBank/DDBJ whole genome shotgun (WGS) entry which is preliminary data.</text>
</comment>